<protein>
    <submittedName>
        <fullName evidence="2">Uncharacterized protein</fullName>
    </submittedName>
</protein>
<accession>A0A3S5A642</accession>
<dbReference type="EMBL" id="CAAALY010097109">
    <property type="protein sequence ID" value="VEL28706.1"/>
    <property type="molecule type" value="Genomic_DNA"/>
</dbReference>
<feature type="region of interest" description="Disordered" evidence="1">
    <location>
        <begin position="16"/>
        <end position="40"/>
    </location>
</feature>
<evidence type="ECO:0000313" key="2">
    <source>
        <dbReference type="EMBL" id="VEL28706.1"/>
    </source>
</evidence>
<evidence type="ECO:0000256" key="1">
    <source>
        <dbReference type="SAM" id="MobiDB-lite"/>
    </source>
</evidence>
<comment type="caution">
    <text evidence="2">The sequence shown here is derived from an EMBL/GenBank/DDBJ whole genome shotgun (WGS) entry which is preliminary data.</text>
</comment>
<organism evidence="2 3">
    <name type="scientific">Protopolystoma xenopodis</name>
    <dbReference type="NCBI Taxonomy" id="117903"/>
    <lineage>
        <taxon>Eukaryota</taxon>
        <taxon>Metazoa</taxon>
        <taxon>Spiralia</taxon>
        <taxon>Lophotrochozoa</taxon>
        <taxon>Platyhelminthes</taxon>
        <taxon>Monogenea</taxon>
        <taxon>Polyopisthocotylea</taxon>
        <taxon>Polystomatidea</taxon>
        <taxon>Polystomatidae</taxon>
        <taxon>Protopolystoma</taxon>
    </lineage>
</organism>
<sequence>DYRHFDSPTCNCPRSIRNDRKTKEATVRKSKKIKKRDSFYEKEEGDEEVSVEYETGNYATGIRGKNSNHSPKWLQRIWRKIRPSRSHRQNLKAISTSQIKVAELPSSLPEAEAPHPNTNPVRHSLPFSHRTRHENSLLPVLPTAASFFAMATTSSSGVEESGCRDRQKEVNSSFSGEDASVLAEAGITDRTVIEMKSCHLVKKLHADKEYVDNEDVSPSGLRIEQICGGLKADECEGNLTTTDSSEHLWQGNDHLSHKTISSPYRHPLPQTMLYDPGNCGQVNQGCGHIRTSPRSRTTQQAMTETMTKDTNNSLVTGLANPDTMSRTFERGSSHPVNQLAKWPTSKSRIALHPPRTSASYEGKSRRTVTQTVLEREVALQTEDSHTRTLDTARRVRLAKGMGMLPKIILDSRVKLKTFIR</sequence>
<proteinExistence type="predicted"/>
<evidence type="ECO:0000313" key="3">
    <source>
        <dbReference type="Proteomes" id="UP000784294"/>
    </source>
</evidence>
<reference evidence="2" key="1">
    <citation type="submission" date="2018-11" db="EMBL/GenBank/DDBJ databases">
        <authorList>
            <consortium name="Pathogen Informatics"/>
        </authorList>
    </citation>
    <scope>NUCLEOTIDE SEQUENCE</scope>
</reference>
<keyword evidence="3" id="KW-1185">Reference proteome</keyword>
<dbReference type="AlphaFoldDB" id="A0A3S5A642"/>
<feature type="compositionally biased region" description="Basic and acidic residues" evidence="1">
    <location>
        <begin position="16"/>
        <end position="27"/>
    </location>
</feature>
<gene>
    <name evidence="2" type="ORF">PXEA_LOCUS22146</name>
</gene>
<name>A0A3S5A642_9PLAT</name>
<dbReference type="Proteomes" id="UP000784294">
    <property type="component" value="Unassembled WGS sequence"/>
</dbReference>
<feature type="non-terminal residue" evidence="2">
    <location>
        <position position="1"/>
    </location>
</feature>